<dbReference type="GO" id="GO:0016779">
    <property type="term" value="F:nucleotidyltransferase activity"/>
    <property type="evidence" value="ECO:0007669"/>
    <property type="project" value="UniProtKB-ARBA"/>
</dbReference>
<dbReference type="PANTHER" id="PTHR43777">
    <property type="entry name" value="MOLYBDENUM COFACTOR CYTIDYLYLTRANSFERASE"/>
    <property type="match status" value="1"/>
</dbReference>
<evidence type="ECO:0000256" key="1">
    <source>
        <dbReference type="ARBA" id="ARBA00022842"/>
    </source>
</evidence>
<evidence type="ECO:0000259" key="2">
    <source>
        <dbReference type="Pfam" id="PF12804"/>
    </source>
</evidence>
<dbReference type="Proteomes" id="UP001157439">
    <property type="component" value="Unassembled WGS sequence"/>
</dbReference>
<dbReference type="SUPFAM" id="SSF53448">
    <property type="entry name" value="Nucleotide-diphospho-sugar transferases"/>
    <property type="match status" value="1"/>
</dbReference>
<comment type="caution">
    <text evidence="3">The sequence shown here is derived from an EMBL/GenBank/DDBJ whole genome shotgun (WGS) entry which is preliminary data.</text>
</comment>
<dbReference type="RefSeq" id="WP_095498876.1">
    <property type="nucleotide sequence ID" value="NZ_BSPO01000002.1"/>
</dbReference>
<protein>
    <recommendedName>
        <fullName evidence="2">MobA-like NTP transferase domain-containing protein</fullName>
    </recommendedName>
</protein>
<dbReference type="EMBL" id="BSPO01000002">
    <property type="protein sequence ID" value="GLS82704.1"/>
    <property type="molecule type" value="Genomic_DNA"/>
</dbReference>
<name>A0AA37TTE0_9GAMM</name>
<dbReference type="PANTHER" id="PTHR43777:SF1">
    <property type="entry name" value="MOLYBDENUM COFACTOR CYTIDYLYLTRANSFERASE"/>
    <property type="match status" value="1"/>
</dbReference>
<accession>A0AA37TTE0</accession>
<reference evidence="3 4" key="1">
    <citation type="journal article" date="2014" name="Int. J. Syst. Evol. Microbiol.">
        <title>Complete genome sequence of Corynebacterium casei LMG S-19264T (=DSM 44701T), isolated from a smear-ripened cheese.</title>
        <authorList>
            <consortium name="US DOE Joint Genome Institute (JGI-PGF)"/>
            <person name="Walter F."/>
            <person name="Albersmeier A."/>
            <person name="Kalinowski J."/>
            <person name="Ruckert C."/>
        </authorList>
    </citation>
    <scope>NUCLEOTIDE SEQUENCE [LARGE SCALE GENOMIC DNA]</scope>
    <source>
        <strain evidence="3 4">NBRC 112785</strain>
    </source>
</reference>
<gene>
    <name evidence="3" type="ORF">GCM10007894_06810</name>
</gene>
<organism evidence="3 4">
    <name type="scientific">Paraferrimonas haliotis</name>
    <dbReference type="NCBI Taxonomy" id="2013866"/>
    <lineage>
        <taxon>Bacteria</taxon>
        <taxon>Pseudomonadati</taxon>
        <taxon>Pseudomonadota</taxon>
        <taxon>Gammaproteobacteria</taxon>
        <taxon>Alteromonadales</taxon>
        <taxon>Ferrimonadaceae</taxon>
        <taxon>Paraferrimonas</taxon>
    </lineage>
</organism>
<keyword evidence="1" id="KW-0460">Magnesium</keyword>
<dbReference type="Pfam" id="PF12804">
    <property type="entry name" value="NTP_transf_3"/>
    <property type="match status" value="1"/>
</dbReference>
<feature type="domain" description="MobA-like NTP transferase" evidence="2">
    <location>
        <begin position="6"/>
        <end position="166"/>
    </location>
</feature>
<keyword evidence="4" id="KW-1185">Reference proteome</keyword>
<evidence type="ECO:0000313" key="3">
    <source>
        <dbReference type="EMBL" id="GLS82704.1"/>
    </source>
</evidence>
<dbReference type="CDD" id="cd04182">
    <property type="entry name" value="GT_2_like_f"/>
    <property type="match status" value="1"/>
</dbReference>
<proteinExistence type="predicted"/>
<dbReference type="InterPro" id="IPR025877">
    <property type="entry name" value="MobA-like_NTP_Trfase"/>
</dbReference>
<dbReference type="InterPro" id="IPR029044">
    <property type="entry name" value="Nucleotide-diphossugar_trans"/>
</dbReference>
<sequence>MRCETLVLAAGASRRFNGIKLLAKHPKYDMSLIEHSVAQLDASPFSNLKVVLGHYHEAIRQHLHQRYEVIMSENFAQGLSHTIADGVAQLDPSSSHVMLVLADQHQLNLRDYRQLFDALHRAPTSIHCCKSEQGISPPVIFPKRFFSELMSLHGRKGAKSLLQKYAQLRVDTDIINAGFDVDTRQQLDNYSNLARGNL</sequence>
<dbReference type="AlphaFoldDB" id="A0AA37TTE0"/>
<evidence type="ECO:0000313" key="4">
    <source>
        <dbReference type="Proteomes" id="UP001157439"/>
    </source>
</evidence>
<dbReference type="Gene3D" id="3.90.550.10">
    <property type="entry name" value="Spore Coat Polysaccharide Biosynthesis Protein SpsA, Chain A"/>
    <property type="match status" value="1"/>
</dbReference>